<dbReference type="EMBL" id="CAUEEQ010060644">
    <property type="protein sequence ID" value="CAJ0964413.1"/>
    <property type="molecule type" value="Genomic_DNA"/>
</dbReference>
<evidence type="ECO:0000256" key="2">
    <source>
        <dbReference type="ARBA" id="ARBA00022670"/>
    </source>
</evidence>
<gene>
    <name evidence="8" type="ORF">RIMI_LOCUS19193892</name>
</gene>
<feature type="compositionally biased region" description="Polar residues" evidence="6">
    <location>
        <begin position="143"/>
        <end position="155"/>
    </location>
</feature>
<evidence type="ECO:0000313" key="9">
    <source>
        <dbReference type="Proteomes" id="UP001176940"/>
    </source>
</evidence>
<dbReference type="SMART" id="SM01174">
    <property type="entry name" value="DUF4205"/>
    <property type="match status" value="1"/>
</dbReference>
<evidence type="ECO:0000256" key="3">
    <source>
        <dbReference type="ARBA" id="ARBA00022801"/>
    </source>
</evidence>
<organism evidence="8 9">
    <name type="scientific">Ranitomeya imitator</name>
    <name type="common">mimic poison frog</name>
    <dbReference type="NCBI Taxonomy" id="111125"/>
    <lineage>
        <taxon>Eukaryota</taxon>
        <taxon>Metazoa</taxon>
        <taxon>Chordata</taxon>
        <taxon>Craniata</taxon>
        <taxon>Vertebrata</taxon>
        <taxon>Euteleostomi</taxon>
        <taxon>Amphibia</taxon>
        <taxon>Batrachia</taxon>
        <taxon>Anura</taxon>
        <taxon>Neobatrachia</taxon>
        <taxon>Hyloidea</taxon>
        <taxon>Dendrobatidae</taxon>
        <taxon>Dendrobatinae</taxon>
        <taxon>Ranitomeya</taxon>
    </lineage>
</organism>
<name>A0ABN9MJJ5_9NEOB</name>
<dbReference type="InterPro" id="IPR025257">
    <property type="entry name" value="MINDY-3/4_CD"/>
</dbReference>
<evidence type="ECO:0000259" key="7">
    <source>
        <dbReference type="SMART" id="SM01174"/>
    </source>
</evidence>
<keyword evidence="2 5" id="KW-0645">Protease</keyword>
<keyword evidence="5" id="KW-0833">Ubl conjugation pathway</keyword>
<comment type="caution">
    <text evidence="8">The sequence shown here is derived from an EMBL/GenBank/DDBJ whole genome shotgun (WGS) entry which is preliminary data.</text>
</comment>
<reference evidence="8" key="1">
    <citation type="submission" date="2023-07" db="EMBL/GenBank/DDBJ databases">
        <authorList>
            <person name="Stuckert A."/>
        </authorList>
    </citation>
    <scope>NUCLEOTIDE SEQUENCE</scope>
</reference>
<proteinExistence type="inferred from homology"/>
<keyword evidence="9" id="KW-1185">Reference proteome</keyword>
<evidence type="ECO:0000256" key="1">
    <source>
        <dbReference type="ARBA" id="ARBA00011074"/>
    </source>
</evidence>
<dbReference type="InterPro" id="IPR039785">
    <property type="entry name" value="MINY3/4"/>
</dbReference>
<dbReference type="Pfam" id="PF13898">
    <property type="entry name" value="MINDY-3_4_CD"/>
    <property type="match status" value="1"/>
</dbReference>
<feature type="domain" description="Deubiquitinating enzyme MINDY-3/4 conserved" evidence="7">
    <location>
        <begin position="9"/>
        <end position="146"/>
    </location>
</feature>
<sequence>MSESNKELVNLVWGEKNGKGLVDSIFSRWTQGFVFSVSEPTALEQFEGGPCAVIAPVQAFLLKNLLFTSEKSHWRTCQEDDQKDFLCQTFCDILEMTGMNNASSYCLTTWQKGKTTPTPERDLPAESSRPGDQPSKRLPVTAVRSSSYPVLTFST</sequence>
<dbReference type="Proteomes" id="UP001176940">
    <property type="component" value="Unassembled WGS sequence"/>
</dbReference>
<protein>
    <recommendedName>
        <fullName evidence="5">Ubiquitin carboxyl-terminal hydrolase MINDY</fullName>
        <ecNumber evidence="5">3.4.19.12</ecNumber>
    </recommendedName>
</protein>
<dbReference type="PANTHER" id="PTHR12473">
    <property type="entry name" value="UBIQUITIN CARBOXYL-TERMINAL HYDROLASE MINDY-4-RELATED"/>
    <property type="match status" value="1"/>
</dbReference>
<evidence type="ECO:0000313" key="8">
    <source>
        <dbReference type="EMBL" id="CAJ0964413.1"/>
    </source>
</evidence>
<evidence type="ECO:0000256" key="6">
    <source>
        <dbReference type="SAM" id="MobiDB-lite"/>
    </source>
</evidence>
<accession>A0ABN9MJJ5</accession>
<dbReference type="PANTHER" id="PTHR12473:SF17">
    <property type="entry name" value="UBIQUITIN CARBOXYL-TERMINAL HYDROLASE MINDY-3"/>
    <property type="match status" value="1"/>
</dbReference>
<feature type="region of interest" description="Disordered" evidence="6">
    <location>
        <begin position="113"/>
        <end position="155"/>
    </location>
</feature>
<evidence type="ECO:0000256" key="4">
    <source>
        <dbReference type="ARBA" id="ARBA00022807"/>
    </source>
</evidence>
<evidence type="ECO:0000256" key="5">
    <source>
        <dbReference type="RuleBase" id="RU367088"/>
    </source>
</evidence>
<dbReference type="EC" id="3.4.19.12" evidence="5"/>
<comment type="catalytic activity">
    <reaction evidence="5">
        <text>Thiol-dependent hydrolysis of ester, thioester, amide, peptide and isopeptide bonds formed by the C-terminal Gly of ubiquitin (a 76-residue protein attached to proteins as an intracellular targeting signal).</text>
        <dbReference type="EC" id="3.4.19.12"/>
    </reaction>
</comment>
<comment type="similarity">
    <text evidence="1 5">Belongs to the MINDY deubiquitinase family. FAM188 subfamily.</text>
</comment>
<keyword evidence="4 5" id="KW-0788">Thiol protease</keyword>
<keyword evidence="3 5" id="KW-0378">Hydrolase</keyword>
<comment type="function">
    <text evidence="5">Hydrolase that can remove 'Lys-48'-linked conjugated ubiquitin from proteins.</text>
</comment>